<evidence type="ECO:0000256" key="2">
    <source>
        <dbReference type="ARBA" id="ARBA00004906"/>
    </source>
</evidence>
<evidence type="ECO:0000256" key="14">
    <source>
        <dbReference type="ARBA" id="ARBA00023140"/>
    </source>
</evidence>
<comment type="catalytic activity">
    <reaction evidence="16">
        <text>[E2 ubiquitin-conjugating enzyme]-S-ubiquitinyl-L-cysteine + [acceptor protein]-L-cysteine = [E2 ubiquitin-conjugating enzyme]-L-cysteine + [acceptor protein]-S-ubiquitinyl-L-cysteine.</text>
        <dbReference type="EC" id="2.3.2.36"/>
    </reaction>
</comment>
<dbReference type="InterPro" id="IPR006845">
    <property type="entry name" value="Pex_N"/>
</dbReference>
<evidence type="ECO:0000256" key="13">
    <source>
        <dbReference type="ARBA" id="ARBA00023136"/>
    </source>
</evidence>
<evidence type="ECO:0000256" key="4">
    <source>
        <dbReference type="ARBA" id="ARBA00022448"/>
    </source>
</evidence>
<dbReference type="Pfam" id="PF04757">
    <property type="entry name" value="Pex2_Pex12"/>
    <property type="match status" value="1"/>
</dbReference>
<keyword evidence="4" id="KW-0813">Transport</keyword>
<keyword evidence="6" id="KW-0812">Transmembrane</keyword>
<comment type="similarity">
    <text evidence="3">Belongs to the pex2/pex10/pex12 family.</text>
</comment>
<dbReference type="GO" id="GO:0005778">
    <property type="term" value="C:peroxisomal membrane"/>
    <property type="evidence" value="ECO:0007669"/>
    <property type="project" value="UniProtKB-SubCell"/>
</dbReference>
<evidence type="ECO:0000256" key="10">
    <source>
        <dbReference type="ARBA" id="ARBA00022833"/>
    </source>
</evidence>
<dbReference type="InterPro" id="IPR025654">
    <property type="entry name" value="PEX2/10"/>
</dbReference>
<keyword evidence="21" id="KW-1185">Reference proteome</keyword>
<dbReference type="GO" id="GO:0008270">
    <property type="term" value="F:zinc ion binding"/>
    <property type="evidence" value="ECO:0007669"/>
    <property type="project" value="UniProtKB-KW"/>
</dbReference>
<dbReference type="GO" id="GO:0061630">
    <property type="term" value="F:ubiquitin protein ligase activity"/>
    <property type="evidence" value="ECO:0007669"/>
    <property type="project" value="UniProtKB-EC"/>
</dbReference>
<organism evidence="20 21">
    <name type="scientific">Sporidiobolus salmonicolor</name>
    <name type="common">Yeast-like fungus</name>
    <name type="synonym">Sporobolomyces salmonicolor</name>
    <dbReference type="NCBI Taxonomy" id="5005"/>
    <lineage>
        <taxon>Eukaryota</taxon>
        <taxon>Fungi</taxon>
        <taxon>Dikarya</taxon>
        <taxon>Basidiomycota</taxon>
        <taxon>Pucciniomycotina</taxon>
        <taxon>Microbotryomycetes</taxon>
        <taxon>Sporidiobolales</taxon>
        <taxon>Sporidiobolaceae</taxon>
        <taxon>Sporobolomyces</taxon>
    </lineage>
</organism>
<keyword evidence="10" id="KW-0862">Zinc</keyword>
<dbReference type="AlphaFoldDB" id="A0A0D6EFX0"/>
<keyword evidence="12" id="KW-1133">Transmembrane helix</keyword>
<evidence type="ECO:0000256" key="15">
    <source>
        <dbReference type="ARBA" id="ARBA00032511"/>
    </source>
</evidence>
<comment type="subcellular location">
    <subcellularLocation>
        <location evidence="1">Peroxisome membrane</location>
        <topology evidence="1">Multi-pass membrane protein</topology>
    </subcellularLocation>
</comment>
<proteinExistence type="inferred from homology"/>
<evidence type="ECO:0000256" key="11">
    <source>
        <dbReference type="ARBA" id="ARBA00022927"/>
    </source>
</evidence>
<dbReference type="GO" id="GO:0016567">
    <property type="term" value="P:protein ubiquitination"/>
    <property type="evidence" value="ECO:0007669"/>
    <property type="project" value="UniProtKB-ARBA"/>
</dbReference>
<evidence type="ECO:0000313" key="21">
    <source>
        <dbReference type="Proteomes" id="UP000243876"/>
    </source>
</evidence>
<gene>
    <name evidence="20" type="primary">SPOSA6832_00242</name>
</gene>
<dbReference type="PANTHER" id="PTHR48178:SF1">
    <property type="entry name" value="PEROXISOME BIOGENESIS FACTOR 2"/>
    <property type="match status" value="1"/>
</dbReference>
<evidence type="ECO:0000256" key="18">
    <source>
        <dbReference type="SAM" id="MobiDB-lite"/>
    </source>
</evidence>
<evidence type="ECO:0000256" key="9">
    <source>
        <dbReference type="ARBA" id="ARBA00022786"/>
    </source>
</evidence>
<evidence type="ECO:0000256" key="16">
    <source>
        <dbReference type="ARBA" id="ARBA00034438"/>
    </source>
</evidence>
<dbReference type="PANTHER" id="PTHR48178">
    <property type="entry name" value="PEROXISOME BIOGENESIS FACTOR 2"/>
    <property type="match status" value="1"/>
</dbReference>
<evidence type="ECO:0000256" key="17">
    <source>
        <dbReference type="ARBA" id="ARBA00034523"/>
    </source>
</evidence>
<reference evidence="21" key="1">
    <citation type="submission" date="2015-02" db="EMBL/GenBank/DDBJ databases">
        <authorList>
            <person name="Gon?alves P."/>
        </authorList>
    </citation>
    <scope>NUCLEOTIDE SEQUENCE [LARGE SCALE GENOMIC DNA]</scope>
</reference>
<dbReference type="Proteomes" id="UP000243876">
    <property type="component" value="Unassembled WGS sequence"/>
</dbReference>
<evidence type="ECO:0000256" key="12">
    <source>
        <dbReference type="ARBA" id="ARBA00022989"/>
    </source>
</evidence>
<evidence type="ECO:0000256" key="7">
    <source>
        <dbReference type="ARBA" id="ARBA00022723"/>
    </source>
</evidence>
<dbReference type="EMBL" id="CENE01000001">
    <property type="protein sequence ID" value="CEQ38796.1"/>
    <property type="molecule type" value="Genomic_DNA"/>
</dbReference>
<feature type="compositionally biased region" description="Acidic residues" evidence="18">
    <location>
        <begin position="469"/>
        <end position="479"/>
    </location>
</feature>
<feature type="compositionally biased region" description="Low complexity" evidence="18">
    <location>
        <begin position="377"/>
        <end position="392"/>
    </location>
</feature>
<evidence type="ECO:0000256" key="8">
    <source>
        <dbReference type="ARBA" id="ARBA00022771"/>
    </source>
</evidence>
<accession>A0A0D6EFX0</accession>
<keyword evidence="14" id="KW-0576">Peroxisome</keyword>
<evidence type="ECO:0000256" key="1">
    <source>
        <dbReference type="ARBA" id="ARBA00004585"/>
    </source>
</evidence>
<evidence type="ECO:0000256" key="5">
    <source>
        <dbReference type="ARBA" id="ARBA00022679"/>
    </source>
</evidence>
<keyword evidence="8" id="KW-0863">Zinc-finger</keyword>
<evidence type="ECO:0000256" key="6">
    <source>
        <dbReference type="ARBA" id="ARBA00022692"/>
    </source>
</evidence>
<dbReference type="GO" id="GO:0016562">
    <property type="term" value="P:protein import into peroxisome matrix, receptor recycling"/>
    <property type="evidence" value="ECO:0007669"/>
    <property type="project" value="UniProtKB-ARBA"/>
</dbReference>
<feature type="region of interest" description="Disordered" evidence="18">
    <location>
        <begin position="449"/>
        <end position="494"/>
    </location>
</feature>
<sequence length="494" mass="54912">MANPPAPAGPSVSTPADLERFWHPPPPSLAALPAIRNSLVRFPSAPLRISRVAQLDASLLDNELEAILQAPVKTALAGVTTPGRWSWEPEVLALLRLAMLRMSLWDNGATYGSSLQNLRYRNEGKHGRGLQSTATDSSLTRLQKLAYTALFVLPPYLQARVQDRMLTSSWADEPLPRTWISLIDPRRGLISGRRRGEEMIQWRREWKRAIWELLGAGEKLAAFAELANFFIFLYNGRYRTLVHRILKMRLVYAQRSVTPNVSFEYLNRQLVWEAFTEFLLFLMPLINLHRLRLRLSKAVTSRAVSSKTLRAVASALPVPLASTLGLSSLAASSNASSDPSETRKGPLHFLPPTTCPICCSSLHQLPATLPSSSLADPTTPSSSLLHSASTSSGPIASQDTTVKIPYVADCTDECRYCYYCIVGALARAEEEAEEAWKCLRCGGEVRGVRREEVGEREAEEEEEKRIDDKEEEETADETDHEAGSYPERSGLLSK</sequence>
<protein>
    <recommendedName>
        <fullName evidence="17">RING-type E3 ubiquitin transferase (cysteine targeting)</fullName>
        <ecNumber evidence="17">2.3.2.36</ecNumber>
    </recommendedName>
    <alternativeName>
        <fullName evidence="15">Peroxin-2</fullName>
    </alternativeName>
</protein>
<evidence type="ECO:0000259" key="19">
    <source>
        <dbReference type="Pfam" id="PF04757"/>
    </source>
</evidence>
<keyword evidence="5" id="KW-0808">Transferase</keyword>
<dbReference type="EC" id="2.3.2.36" evidence="17"/>
<feature type="region of interest" description="Disordered" evidence="18">
    <location>
        <begin position="371"/>
        <end position="397"/>
    </location>
</feature>
<evidence type="ECO:0000256" key="3">
    <source>
        <dbReference type="ARBA" id="ARBA00008704"/>
    </source>
</evidence>
<evidence type="ECO:0000313" key="20">
    <source>
        <dbReference type="EMBL" id="CEQ38796.1"/>
    </source>
</evidence>
<keyword evidence="13" id="KW-0472">Membrane</keyword>
<comment type="pathway">
    <text evidence="2">Protein modification; protein ubiquitination.</text>
</comment>
<name>A0A0D6EFX0_SPOSA</name>
<feature type="domain" description="Pex N-terminal" evidence="19">
    <location>
        <begin position="61"/>
        <end position="297"/>
    </location>
</feature>
<keyword evidence="11" id="KW-0653">Protein transport</keyword>
<keyword evidence="9" id="KW-0833">Ubl conjugation pathway</keyword>
<keyword evidence="7" id="KW-0479">Metal-binding</keyword>
<dbReference type="OrthoDB" id="1701437at2759"/>